<keyword evidence="3" id="KW-0804">Transcription</keyword>
<dbReference type="GO" id="GO:0005840">
    <property type="term" value="C:ribosome"/>
    <property type="evidence" value="ECO:0007669"/>
    <property type="project" value="InterPro"/>
</dbReference>
<dbReference type="Pfam" id="PF02357">
    <property type="entry name" value="NusG"/>
    <property type="match status" value="1"/>
</dbReference>
<dbReference type="PANTHER" id="PTHR30265">
    <property type="entry name" value="RHO-INTERACTING TRANSCRIPTION TERMINATION FACTOR NUSG"/>
    <property type="match status" value="1"/>
</dbReference>
<sequence>MSDPTQPQWYCIHTKPKCEHLAAAALSQFDEVETYCPRLRFQRSTPRGKVWFIEALFPSYFFARFVYAESYRAVRHAHNVIRIVDFGGKTVSIPDQVIADLRVEMLDQEVREIHQGVQVGDTVEVAEGPMRGLKGIVESIANGADRVRVLLEFLGRSNIIEVPASKVLSDRAVRDMMTTR</sequence>
<dbReference type="InterPro" id="IPR008991">
    <property type="entry name" value="Translation_prot_SH3-like_sf"/>
</dbReference>
<dbReference type="InterPro" id="IPR036735">
    <property type="entry name" value="NGN_dom_sf"/>
</dbReference>
<dbReference type="CDD" id="cd06091">
    <property type="entry name" value="KOW_NusG"/>
    <property type="match status" value="1"/>
</dbReference>
<dbReference type="Gene3D" id="3.30.70.940">
    <property type="entry name" value="NusG, N-terminal domain"/>
    <property type="match status" value="1"/>
</dbReference>
<dbReference type="InterPro" id="IPR006645">
    <property type="entry name" value="NGN-like_dom"/>
</dbReference>
<dbReference type="SUPFAM" id="SSF82679">
    <property type="entry name" value="N-utilization substance G protein NusG, N-terminal domain"/>
    <property type="match status" value="1"/>
</dbReference>
<dbReference type="AlphaFoldDB" id="A0A5R8KG26"/>
<dbReference type="SUPFAM" id="SSF50104">
    <property type="entry name" value="Translation proteins SH3-like domain"/>
    <property type="match status" value="1"/>
</dbReference>
<dbReference type="GO" id="GO:0005829">
    <property type="term" value="C:cytosol"/>
    <property type="evidence" value="ECO:0007669"/>
    <property type="project" value="TreeGrafter"/>
</dbReference>
<dbReference type="EMBL" id="VAUV01000007">
    <property type="protein sequence ID" value="TLD70905.1"/>
    <property type="molecule type" value="Genomic_DNA"/>
</dbReference>
<dbReference type="InterPro" id="IPR043425">
    <property type="entry name" value="NusG-like"/>
</dbReference>
<dbReference type="GO" id="GO:0006354">
    <property type="term" value="P:DNA-templated transcription elongation"/>
    <property type="evidence" value="ECO:0007669"/>
    <property type="project" value="InterPro"/>
</dbReference>
<evidence type="ECO:0000256" key="2">
    <source>
        <dbReference type="ARBA" id="ARBA00023015"/>
    </source>
</evidence>
<evidence type="ECO:0000256" key="1">
    <source>
        <dbReference type="ARBA" id="ARBA00022814"/>
    </source>
</evidence>
<protein>
    <recommendedName>
        <fullName evidence="4">NusG-like N-terminal domain-containing protein</fullName>
    </recommendedName>
</protein>
<evidence type="ECO:0000313" key="5">
    <source>
        <dbReference type="EMBL" id="TLD70905.1"/>
    </source>
</evidence>
<evidence type="ECO:0000313" key="6">
    <source>
        <dbReference type="Proteomes" id="UP000306196"/>
    </source>
</evidence>
<keyword evidence="2" id="KW-0805">Transcription regulation</keyword>
<gene>
    <name evidence="5" type="ORF">FEM03_11420</name>
</gene>
<evidence type="ECO:0000256" key="3">
    <source>
        <dbReference type="ARBA" id="ARBA00023163"/>
    </source>
</evidence>
<proteinExistence type="predicted"/>
<name>A0A5R8KG26_9BACT</name>
<dbReference type="Proteomes" id="UP000306196">
    <property type="component" value="Unassembled WGS sequence"/>
</dbReference>
<dbReference type="SMART" id="SM00738">
    <property type="entry name" value="NGN"/>
    <property type="match status" value="1"/>
</dbReference>
<dbReference type="PROSITE" id="PS01108">
    <property type="entry name" value="RIBOSOMAL_L24"/>
    <property type="match status" value="1"/>
</dbReference>
<organism evidence="5 6">
    <name type="scientific">Phragmitibacter flavus</name>
    <dbReference type="NCBI Taxonomy" id="2576071"/>
    <lineage>
        <taxon>Bacteria</taxon>
        <taxon>Pseudomonadati</taxon>
        <taxon>Verrucomicrobiota</taxon>
        <taxon>Verrucomicrobiia</taxon>
        <taxon>Verrucomicrobiales</taxon>
        <taxon>Verrucomicrobiaceae</taxon>
        <taxon>Phragmitibacter</taxon>
    </lineage>
</organism>
<feature type="domain" description="NusG-like N-terminal" evidence="4">
    <location>
        <begin position="6"/>
        <end position="105"/>
    </location>
</feature>
<dbReference type="InterPro" id="IPR005825">
    <property type="entry name" value="Ribosomal_uL24_CS"/>
</dbReference>
<dbReference type="RefSeq" id="WP_138086375.1">
    <property type="nucleotide sequence ID" value="NZ_VAUV01000007.1"/>
</dbReference>
<dbReference type="GO" id="GO:0003735">
    <property type="term" value="F:structural constituent of ribosome"/>
    <property type="evidence" value="ECO:0007669"/>
    <property type="project" value="InterPro"/>
</dbReference>
<comment type="caution">
    <text evidence="5">The sequence shown here is derived from an EMBL/GenBank/DDBJ whole genome shotgun (WGS) entry which is preliminary data.</text>
</comment>
<dbReference type="OrthoDB" id="9790639at2"/>
<keyword evidence="1" id="KW-0889">Transcription antitermination</keyword>
<evidence type="ECO:0000259" key="4">
    <source>
        <dbReference type="SMART" id="SM00738"/>
    </source>
</evidence>
<reference evidence="5 6" key="1">
    <citation type="submission" date="2019-05" db="EMBL/GenBank/DDBJ databases">
        <title>Verrucobacter flavum gen. nov., sp. nov. a new member of the family Verrucomicrobiaceae.</title>
        <authorList>
            <person name="Szuroczki S."/>
            <person name="Abbaszade G."/>
            <person name="Szabo A."/>
            <person name="Felfoldi T."/>
            <person name="Schumann P."/>
            <person name="Boka K."/>
            <person name="Keki Z."/>
            <person name="Toumi M."/>
            <person name="Toth E."/>
        </authorList>
    </citation>
    <scope>NUCLEOTIDE SEQUENCE [LARGE SCALE GENOMIC DNA]</scope>
    <source>
        <strain evidence="5 6">MG-N-17</strain>
    </source>
</reference>
<dbReference type="PANTHER" id="PTHR30265:SF7">
    <property type="entry name" value="TRANSCRIPTION ANTITERMINATION PROTEIN RFAH"/>
    <property type="match status" value="1"/>
</dbReference>
<dbReference type="GO" id="GO:0031564">
    <property type="term" value="P:transcription antitermination"/>
    <property type="evidence" value="ECO:0007669"/>
    <property type="project" value="UniProtKB-KW"/>
</dbReference>
<dbReference type="GO" id="GO:0006412">
    <property type="term" value="P:translation"/>
    <property type="evidence" value="ECO:0007669"/>
    <property type="project" value="InterPro"/>
</dbReference>
<accession>A0A5R8KG26</accession>
<keyword evidence="6" id="KW-1185">Reference proteome</keyword>